<protein>
    <submittedName>
        <fullName evidence="1">ComF family protein</fullName>
    </submittedName>
</protein>
<evidence type="ECO:0000313" key="2">
    <source>
        <dbReference type="Proteomes" id="UP000598360"/>
    </source>
</evidence>
<dbReference type="RefSeq" id="WP_193929932.1">
    <property type="nucleotide sequence ID" value="NZ_JADEYC010000040.1"/>
</dbReference>
<organism evidence="1 2">
    <name type="scientific">Saccharopolyspora montiporae</name>
    <dbReference type="NCBI Taxonomy" id="2781240"/>
    <lineage>
        <taxon>Bacteria</taxon>
        <taxon>Bacillati</taxon>
        <taxon>Actinomycetota</taxon>
        <taxon>Actinomycetes</taxon>
        <taxon>Pseudonocardiales</taxon>
        <taxon>Pseudonocardiaceae</taxon>
        <taxon>Saccharopolyspora</taxon>
    </lineage>
</organism>
<comment type="caution">
    <text evidence="1">The sequence shown here is derived from an EMBL/GenBank/DDBJ whole genome shotgun (WGS) entry which is preliminary data.</text>
</comment>
<keyword evidence="2" id="KW-1185">Reference proteome</keyword>
<dbReference type="AlphaFoldDB" id="A0A929BE34"/>
<dbReference type="Gene3D" id="3.40.50.2020">
    <property type="match status" value="1"/>
</dbReference>
<dbReference type="PANTHER" id="PTHR47505:SF1">
    <property type="entry name" value="DNA UTILIZATION PROTEIN YHGH"/>
    <property type="match status" value="1"/>
</dbReference>
<gene>
    <name evidence="1" type="ORF">IQ251_18005</name>
</gene>
<accession>A0A929BE34</accession>
<sequence>MQLFRDIGSGLVDLLFPLQCAGCGRAGTDWCSGCAGSLGGFRRVHREVLVVPAFAVGRYRGSARDGLLAFKEAGQRGLAVPFGRRLATGLRAVATELGAGDRLCLIPAPSRRRAARRRGGPHVTALARRAAAELSAEGWSVRVADCLYTASSAADSVGMAAADRMRNLVGRVRVRPRAVPAGPHVAVLVDDVITTGATAAAAVDALAAHGVRVRAVLALTATAG</sequence>
<dbReference type="InterPro" id="IPR029057">
    <property type="entry name" value="PRTase-like"/>
</dbReference>
<proteinExistence type="predicted"/>
<name>A0A929BE34_9PSEU</name>
<evidence type="ECO:0000313" key="1">
    <source>
        <dbReference type="EMBL" id="MBE9376348.1"/>
    </source>
</evidence>
<dbReference type="PANTHER" id="PTHR47505">
    <property type="entry name" value="DNA UTILIZATION PROTEIN YHGH"/>
    <property type="match status" value="1"/>
</dbReference>
<dbReference type="InterPro" id="IPR051910">
    <property type="entry name" value="ComF/GntX_DNA_util-trans"/>
</dbReference>
<dbReference type="SUPFAM" id="SSF53271">
    <property type="entry name" value="PRTase-like"/>
    <property type="match status" value="1"/>
</dbReference>
<dbReference type="EMBL" id="JADEYC010000040">
    <property type="protein sequence ID" value="MBE9376348.1"/>
    <property type="molecule type" value="Genomic_DNA"/>
</dbReference>
<reference evidence="1" key="1">
    <citation type="submission" date="2020-10" db="EMBL/GenBank/DDBJ databases">
        <title>Diversity and distribution of actinomycetes associated with coral in the coast of Hainan.</title>
        <authorList>
            <person name="Li F."/>
        </authorList>
    </citation>
    <scope>NUCLEOTIDE SEQUENCE</scope>
    <source>
        <strain evidence="1">HNM0983</strain>
    </source>
</reference>
<dbReference type="Proteomes" id="UP000598360">
    <property type="component" value="Unassembled WGS sequence"/>
</dbReference>